<accession>A0ABY8L744</accession>
<evidence type="ECO:0000313" key="1">
    <source>
        <dbReference type="EMBL" id="WGH76203.1"/>
    </source>
</evidence>
<evidence type="ECO:0000313" key="2">
    <source>
        <dbReference type="Proteomes" id="UP001232001"/>
    </source>
</evidence>
<protein>
    <submittedName>
        <fullName evidence="1">Uncharacterized protein</fullName>
    </submittedName>
</protein>
<keyword evidence="2" id="KW-1185">Reference proteome</keyword>
<dbReference type="EMBL" id="CP122539">
    <property type="protein sequence ID" value="WGH76203.1"/>
    <property type="molecule type" value="Genomic_DNA"/>
</dbReference>
<reference evidence="1 2" key="1">
    <citation type="submission" date="2023-04" db="EMBL/GenBank/DDBJ databases">
        <title>Tenacibaculum tangerinum sp. nov., isolated from sea tidal flat of South Korea.</title>
        <authorList>
            <person name="Lee S.H."/>
            <person name="Kim J.-J."/>
        </authorList>
    </citation>
    <scope>NUCLEOTIDE SEQUENCE [LARGE SCALE GENOMIC DNA]</scope>
    <source>
        <strain evidence="1 2">GRR-S3-23</strain>
    </source>
</reference>
<dbReference type="Proteomes" id="UP001232001">
    <property type="component" value="Chromosome"/>
</dbReference>
<organism evidence="1 2">
    <name type="scientific">Tenacibaculum tangerinum</name>
    <dbReference type="NCBI Taxonomy" id="3038772"/>
    <lineage>
        <taxon>Bacteria</taxon>
        <taxon>Pseudomonadati</taxon>
        <taxon>Bacteroidota</taxon>
        <taxon>Flavobacteriia</taxon>
        <taxon>Flavobacteriales</taxon>
        <taxon>Flavobacteriaceae</taxon>
        <taxon>Tenacibaculum</taxon>
    </lineage>
</organism>
<gene>
    <name evidence="1" type="ORF">P8625_03285</name>
</gene>
<sequence>MSSTSQKSFSSRLGNAKKLKTIVSNFTNYQPPVEEASVAKLTETIEQIETLQTNYNNVKADYTLKTNERKKIFTENENAIDKQLAPIRAFVEALKGKDSIELSQISTLVNKIRGQVPKKATTKEQTDTKTISQIERTYASRVANFKNIIDILTTLGESYAPANETLSIASLTTLATAAEASTEAVNTALATLKPVIEQRKELYNTLSKQTQDIKNFVKAQYGQTSNEYKQIKGLSI</sequence>
<proteinExistence type="predicted"/>
<dbReference type="RefSeq" id="WP_279652072.1">
    <property type="nucleotide sequence ID" value="NZ_CP122539.1"/>
</dbReference>
<name>A0ABY8L744_9FLAO</name>